<dbReference type="PROSITE" id="PS51384">
    <property type="entry name" value="FAD_FR"/>
    <property type="match status" value="1"/>
</dbReference>
<evidence type="ECO:0000256" key="1">
    <source>
        <dbReference type="ARBA" id="ARBA00035644"/>
    </source>
</evidence>
<keyword evidence="4" id="KW-1185">Reference proteome</keyword>
<comment type="similarity">
    <text evidence="1">Belongs to the SIP oxidoreductase family.</text>
</comment>
<dbReference type="PANTHER" id="PTHR30157">
    <property type="entry name" value="FERRIC REDUCTASE, NADPH-DEPENDENT"/>
    <property type="match status" value="1"/>
</dbReference>
<feature type="domain" description="FAD-binding FR-type" evidence="2">
    <location>
        <begin position="3"/>
        <end position="119"/>
    </location>
</feature>
<sequence length="253" mass="28119">MKPQARLVKVIRIESLSPHLRRIFFSSDALADFPEGKDGAHVKVLIPHEGETFPELAFDAVKPAVKRSYTIRSFDAKRRELAIDFVVNLHQGPATNWAKNTKVGDFAAIAGPGPQKITDFTQDNYLLIGDITSINAVNGFARYIRPQANVQAVITVPTRADIIHMDAGAHLHVDWHIADEHSESLEQVVEGKAKALAKNAHIFFGLEARNVRALKTLLLDDLGVNRLNIFATGYWKKGVDADKFNRQKQQGPL</sequence>
<dbReference type="CDD" id="cd06193">
    <property type="entry name" value="siderophore_interacting"/>
    <property type="match status" value="1"/>
</dbReference>
<gene>
    <name evidence="3" type="ORF">GPLA_2418</name>
</gene>
<dbReference type="InterPro" id="IPR039374">
    <property type="entry name" value="SIP_fam"/>
</dbReference>
<dbReference type="InterPro" id="IPR007037">
    <property type="entry name" value="SIP_rossman_dom"/>
</dbReference>
<name>K6ZX55_9ALTE</name>
<dbReference type="InterPro" id="IPR039261">
    <property type="entry name" value="FNR_nucleotide-bd"/>
</dbReference>
<dbReference type="InterPro" id="IPR013113">
    <property type="entry name" value="SIP_FAD-bd"/>
</dbReference>
<reference evidence="4" key="1">
    <citation type="journal article" date="2014" name="Environ. Microbiol.">
        <title>Comparative genomics of the marine bacterial genus Glaciecola reveals the high degree of genomic diversity and genomic characteristic for cold adaptation.</title>
        <authorList>
            <person name="Qin Q.L."/>
            <person name="Xie B.B."/>
            <person name="Yu Y."/>
            <person name="Shu Y.L."/>
            <person name="Rong J.C."/>
            <person name="Zhang Y.J."/>
            <person name="Zhao D.L."/>
            <person name="Chen X.L."/>
            <person name="Zhang X.Y."/>
            <person name="Chen B."/>
            <person name="Zhou B.C."/>
            <person name="Zhang Y.Z."/>
        </authorList>
    </citation>
    <scope>NUCLEOTIDE SEQUENCE [LARGE SCALE GENOMIC DNA]</scope>
    <source>
        <strain evidence="4">LMG 21857</strain>
    </source>
</reference>
<dbReference type="Gene3D" id="3.40.50.80">
    <property type="entry name" value="Nucleotide-binding domain of ferredoxin-NADP reductase (FNR) module"/>
    <property type="match status" value="1"/>
</dbReference>
<organism evidence="3 4">
    <name type="scientific">Paraglaciecola polaris LMG 21857</name>
    <dbReference type="NCBI Taxonomy" id="1129793"/>
    <lineage>
        <taxon>Bacteria</taxon>
        <taxon>Pseudomonadati</taxon>
        <taxon>Pseudomonadota</taxon>
        <taxon>Gammaproteobacteria</taxon>
        <taxon>Alteromonadales</taxon>
        <taxon>Alteromonadaceae</taxon>
        <taxon>Paraglaciecola</taxon>
    </lineage>
</organism>
<dbReference type="Pfam" id="PF04954">
    <property type="entry name" value="SIP"/>
    <property type="match status" value="1"/>
</dbReference>
<evidence type="ECO:0000313" key="4">
    <source>
        <dbReference type="Proteomes" id="UP000006322"/>
    </source>
</evidence>
<dbReference type="Pfam" id="PF08021">
    <property type="entry name" value="FAD_binding_9"/>
    <property type="match status" value="1"/>
</dbReference>
<dbReference type="Gene3D" id="2.40.30.10">
    <property type="entry name" value="Translation factors"/>
    <property type="match status" value="1"/>
</dbReference>
<dbReference type="OrthoDB" id="9814826at2"/>
<dbReference type="InterPro" id="IPR017938">
    <property type="entry name" value="Riboflavin_synthase-like_b-brl"/>
</dbReference>
<dbReference type="STRING" id="1129793.GPLA_2418"/>
<proteinExistence type="inferred from homology"/>
<evidence type="ECO:0000259" key="2">
    <source>
        <dbReference type="PROSITE" id="PS51384"/>
    </source>
</evidence>
<dbReference type="Proteomes" id="UP000006322">
    <property type="component" value="Unassembled WGS sequence"/>
</dbReference>
<protein>
    <submittedName>
        <fullName evidence="3">FAD-binding 9, siderophore-interacting</fullName>
    </submittedName>
</protein>
<evidence type="ECO:0000313" key="3">
    <source>
        <dbReference type="EMBL" id="GAC33323.1"/>
    </source>
</evidence>
<dbReference type="EMBL" id="BAER01000057">
    <property type="protein sequence ID" value="GAC33323.1"/>
    <property type="molecule type" value="Genomic_DNA"/>
</dbReference>
<accession>K6ZX55</accession>
<dbReference type="PANTHER" id="PTHR30157:SF0">
    <property type="entry name" value="NADPH-DEPENDENT FERRIC-CHELATE REDUCTASE"/>
    <property type="match status" value="1"/>
</dbReference>
<dbReference type="GO" id="GO:0016491">
    <property type="term" value="F:oxidoreductase activity"/>
    <property type="evidence" value="ECO:0007669"/>
    <property type="project" value="InterPro"/>
</dbReference>
<dbReference type="AlphaFoldDB" id="K6ZX55"/>
<dbReference type="SUPFAM" id="SSF63380">
    <property type="entry name" value="Riboflavin synthase domain-like"/>
    <property type="match status" value="1"/>
</dbReference>
<comment type="caution">
    <text evidence="3">The sequence shown here is derived from an EMBL/GenBank/DDBJ whole genome shotgun (WGS) entry which is preliminary data.</text>
</comment>
<dbReference type="InterPro" id="IPR017927">
    <property type="entry name" value="FAD-bd_FR_type"/>
</dbReference>
<dbReference type="RefSeq" id="WP_007105102.1">
    <property type="nucleotide sequence ID" value="NZ_BAER01000057.1"/>
</dbReference>